<reference evidence="1 2" key="1">
    <citation type="submission" date="2014-04" db="EMBL/GenBank/DDBJ databases">
        <authorList>
            <consortium name="DOE Joint Genome Institute"/>
            <person name="Kuo A."/>
            <person name="Kohler A."/>
            <person name="Nagy L.G."/>
            <person name="Floudas D."/>
            <person name="Copeland A."/>
            <person name="Barry K.W."/>
            <person name="Cichocki N."/>
            <person name="Veneault-Fourrey C."/>
            <person name="LaButti K."/>
            <person name="Lindquist E.A."/>
            <person name="Lipzen A."/>
            <person name="Lundell T."/>
            <person name="Morin E."/>
            <person name="Murat C."/>
            <person name="Sun H."/>
            <person name="Tunlid A."/>
            <person name="Henrissat B."/>
            <person name="Grigoriev I.V."/>
            <person name="Hibbett D.S."/>
            <person name="Martin F."/>
            <person name="Nordberg H.P."/>
            <person name="Cantor M.N."/>
            <person name="Hua S.X."/>
        </authorList>
    </citation>
    <scope>NUCLEOTIDE SEQUENCE [LARGE SCALE GENOMIC DNA]</scope>
    <source>
        <strain evidence="1 2">LaAM-08-1</strain>
    </source>
</reference>
<proteinExistence type="predicted"/>
<name>A0A0C9WJ81_9AGAR</name>
<dbReference type="Proteomes" id="UP000054477">
    <property type="component" value="Unassembled WGS sequence"/>
</dbReference>
<organism evidence="1 2">
    <name type="scientific">Laccaria amethystina LaAM-08-1</name>
    <dbReference type="NCBI Taxonomy" id="1095629"/>
    <lineage>
        <taxon>Eukaryota</taxon>
        <taxon>Fungi</taxon>
        <taxon>Dikarya</taxon>
        <taxon>Basidiomycota</taxon>
        <taxon>Agaricomycotina</taxon>
        <taxon>Agaricomycetes</taxon>
        <taxon>Agaricomycetidae</taxon>
        <taxon>Agaricales</taxon>
        <taxon>Agaricineae</taxon>
        <taxon>Hydnangiaceae</taxon>
        <taxon>Laccaria</taxon>
    </lineage>
</organism>
<protein>
    <submittedName>
        <fullName evidence="1">Uncharacterized protein</fullName>
    </submittedName>
</protein>
<evidence type="ECO:0000313" key="2">
    <source>
        <dbReference type="Proteomes" id="UP000054477"/>
    </source>
</evidence>
<evidence type="ECO:0000313" key="1">
    <source>
        <dbReference type="EMBL" id="KIJ94234.1"/>
    </source>
</evidence>
<dbReference type="EMBL" id="KN838804">
    <property type="protein sequence ID" value="KIJ94234.1"/>
    <property type="molecule type" value="Genomic_DNA"/>
</dbReference>
<keyword evidence="2" id="KW-1185">Reference proteome</keyword>
<dbReference type="AlphaFoldDB" id="A0A0C9WJ81"/>
<reference evidence="2" key="2">
    <citation type="submission" date="2015-01" db="EMBL/GenBank/DDBJ databases">
        <title>Evolutionary Origins and Diversification of the Mycorrhizal Mutualists.</title>
        <authorList>
            <consortium name="DOE Joint Genome Institute"/>
            <consortium name="Mycorrhizal Genomics Consortium"/>
            <person name="Kohler A."/>
            <person name="Kuo A."/>
            <person name="Nagy L.G."/>
            <person name="Floudas D."/>
            <person name="Copeland A."/>
            <person name="Barry K.W."/>
            <person name="Cichocki N."/>
            <person name="Veneault-Fourrey C."/>
            <person name="LaButti K."/>
            <person name="Lindquist E.A."/>
            <person name="Lipzen A."/>
            <person name="Lundell T."/>
            <person name="Morin E."/>
            <person name="Murat C."/>
            <person name="Riley R."/>
            <person name="Ohm R."/>
            <person name="Sun H."/>
            <person name="Tunlid A."/>
            <person name="Henrissat B."/>
            <person name="Grigoriev I.V."/>
            <person name="Hibbett D.S."/>
            <person name="Martin F."/>
        </authorList>
    </citation>
    <scope>NUCLEOTIDE SEQUENCE [LARGE SCALE GENOMIC DNA]</scope>
    <source>
        <strain evidence="2">LaAM-08-1</strain>
    </source>
</reference>
<accession>A0A0C9WJ81</accession>
<sequence>MLRRAIYVYGLNVLMGTRFQRLYTPEYPNQPLNLSNDPTYNRPLTLHRLTPSGIARCAQYKICATLPK</sequence>
<gene>
    <name evidence="1" type="ORF">K443DRAFT_366401</name>
</gene>
<dbReference type="HOGENOM" id="CLU_2794328_0_0_1"/>